<evidence type="ECO:0000313" key="4">
    <source>
        <dbReference type="EMBL" id="AYO27681.1"/>
    </source>
</evidence>
<gene>
    <name evidence="4" type="primary">ycf20</name>
</gene>
<dbReference type="InterPro" id="IPR007572">
    <property type="entry name" value="Uncharacterised_Ycf20"/>
</dbReference>
<proteinExistence type="inferred from homology"/>
<feature type="transmembrane region" description="Helical" evidence="3">
    <location>
        <begin position="12"/>
        <end position="32"/>
    </location>
</feature>
<keyword evidence="3" id="KW-1133">Transmembrane helix</keyword>
<keyword evidence="4" id="KW-0934">Plastid</keyword>
<dbReference type="AlphaFoldDB" id="A0A3G2QX99"/>
<name>A0A3G2QX99_9FLOR</name>
<keyword evidence="3" id="KW-0472">Membrane</keyword>
<geneLocation type="plastid" evidence="4"/>
<evidence type="ECO:0000256" key="3">
    <source>
        <dbReference type="SAM" id="Phobius"/>
    </source>
</evidence>
<dbReference type="PANTHER" id="PTHR33787">
    <property type="match status" value="1"/>
</dbReference>
<feature type="transmembrane region" description="Helical" evidence="3">
    <location>
        <begin position="44"/>
        <end position="64"/>
    </location>
</feature>
<dbReference type="PANTHER" id="PTHR33787:SF5">
    <property type="entry name" value="YCF20-LIKE PROTEIN"/>
    <property type="match status" value="1"/>
</dbReference>
<reference evidence="4" key="1">
    <citation type="journal article" date="2019" name="J. Phycol.">
        <title>Phylogenomics and multigene phylogenies decipher two new cryptic marine algae from California, Gelidium gabrielsonii and G. kathyanniae (Gelidiales, Rhodophyta).</title>
        <authorList>
            <person name="Boo G.H."/>
            <person name="Hughey J.R."/>
        </authorList>
    </citation>
    <scope>NUCLEOTIDE SEQUENCE</scope>
</reference>
<dbReference type="EMBL" id="MG922860">
    <property type="protein sequence ID" value="AYO27681.1"/>
    <property type="molecule type" value="Genomic_DNA"/>
</dbReference>
<comment type="similarity">
    <text evidence="1">Belongs to the ycf20 family.</text>
</comment>
<dbReference type="GeneID" id="38572885"/>
<dbReference type="RefSeq" id="YP_009546333.1">
    <property type="nucleotide sequence ID" value="NC_040156.1"/>
</dbReference>
<evidence type="ECO:0000256" key="1">
    <source>
        <dbReference type="ARBA" id="ARBA00009846"/>
    </source>
</evidence>
<sequence>MSFIQFDSKFNYNLTYLSIRLIGFFLGFFLSTALSTVPAQTGDWTIITGSLIVCLNEIISRIYYKNQFFKHSVFQISNCIRIGIIYGLFVDSFKLGS</sequence>
<organism evidence="4">
    <name type="scientific">Gelidium gabrielsonii</name>
    <dbReference type="NCBI Taxonomy" id="2483892"/>
    <lineage>
        <taxon>Eukaryota</taxon>
        <taxon>Rhodophyta</taxon>
        <taxon>Florideophyceae</taxon>
        <taxon>Rhodymeniophycidae</taxon>
        <taxon>Gelidiales</taxon>
        <taxon>Gelidiaceae</taxon>
        <taxon>Gelidium</taxon>
    </lineage>
</organism>
<protein>
    <recommendedName>
        <fullName evidence="2">Uncharacterized protein ycf20</fullName>
    </recommendedName>
</protein>
<evidence type="ECO:0000256" key="2">
    <source>
        <dbReference type="ARBA" id="ARBA00021534"/>
    </source>
</evidence>
<accession>A0A3G2QX99</accession>
<dbReference type="Pfam" id="PF04483">
    <property type="entry name" value="DUF565"/>
    <property type="match status" value="1"/>
</dbReference>
<keyword evidence="3" id="KW-0812">Transmembrane</keyword>